<evidence type="ECO:0000256" key="1">
    <source>
        <dbReference type="SAM" id="MobiDB-lite"/>
    </source>
</evidence>
<protein>
    <submittedName>
        <fullName evidence="2">Uncharacterized protein</fullName>
    </submittedName>
</protein>
<feature type="region of interest" description="Disordered" evidence="1">
    <location>
        <begin position="120"/>
        <end position="172"/>
    </location>
</feature>
<proteinExistence type="predicted"/>
<organism evidence="2">
    <name type="scientific">Homalodisca liturata</name>
    <dbReference type="NCBI Taxonomy" id="320908"/>
    <lineage>
        <taxon>Eukaryota</taxon>
        <taxon>Metazoa</taxon>
        <taxon>Ecdysozoa</taxon>
        <taxon>Arthropoda</taxon>
        <taxon>Hexapoda</taxon>
        <taxon>Insecta</taxon>
        <taxon>Pterygota</taxon>
        <taxon>Neoptera</taxon>
        <taxon>Paraneoptera</taxon>
        <taxon>Hemiptera</taxon>
        <taxon>Auchenorrhyncha</taxon>
        <taxon>Membracoidea</taxon>
        <taxon>Cicadellidae</taxon>
        <taxon>Cicadellinae</taxon>
        <taxon>Proconiini</taxon>
        <taxon>Homalodisca</taxon>
    </lineage>
</organism>
<feature type="non-terminal residue" evidence="2">
    <location>
        <position position="1"/>
    </location>
</feature>
<feature type="region of interest" description="Disordered" evidence="1">
    <location>
        <begin position="24"/>
        <end position="46"/>
    </location>
</feature>
<accession>A0A1B6IMZ0</accession>
<feature type="compositionally biased region" description="Low complexity" evidence="1">
    <location>
        <begin position="33"/>
        <end position="44"/>
    </location>
</feature>
<feature type="region of interest" description="Disordered" evidence="1">
    <location>
        <begin position="75"/>
        <end position="104"/>
    </location>
</feature>
<dbReference type="EMBL" id="GECU01019429">
    <property type="protein sequence ID" value="JAS88277.1"/>
    <property type="molecule type" value="Transcribed_RNA"/>
</dbReference>
<feature type="compositionally biased region" description="Low complexity" evidence="1">
    <location>
        <begin position="146"/>
        <end position="162"/>
    </location>
</feature>
<dbReference type="AlphaFoldDB" id="A0A1B6IMZ0"/>
<gene>
    <name evidence="2" type="ORF">g.56259</name>
</gene>
<sequence length="172" mass="18814">IMSFSRGRFILSLLEDKTSINNEEDNSFCNEESSVSKQSSSPPSLTELKVLDPDFVNNIITEDFEDYYKDSFSNEDTFNHGFEEQPDDQDVFQPSQGPVGADLPIAVPVPPTDLQNDCEDAELSSSEIEIADNDINDPSYSPGAVSDNESTSSSDSSASILSRPTLFNSPVV</sequence>
<evidence type="ECO:0000313" key="2">
    <source>
        <dbReference type="EMBL" id="JAS88277.1"/>
    </source>
</evidence>
<feature type="non-terminal residue" evidence="2">
    <location>
        <position position="172"/>
    </location>
</feature>
<reference evidence="2" key="1">
    <citation type="submission" date="2015-11" db="EMBL/GenBank/DDBJ databases">
        <title>De novo transcriptome assembly of four potential Pierce s Disease insect vectors from Arizona vineyards.</title>
        <authorList>
            <person name="Tassone E.E."/>
        </authorList>
    </citation>
    <scope>NUCLEOTIDE SEQUENCE</scope>
</reference>
<name>A0A1B6IMZ0_9HEMI</name>